<dbReference type="EMBL" id="CP040602">
    <property type="protein sequence ID" value="QCU90886.1"/>
    <property type="molecule type" value="Genomic_DNA"/>
</dbReference>
<dbReference type="Proteomes" id="UP000304864">
    <property type="component" value="Chromosome"/>
</dbReference>
<organism evidence="2 3">
    <name type="scientific">Thiomicrorhabdus sediminis</name>
    <dbReference type="NCBI Taxonomy" id="2580412"/>
    <lineage>
        <taxon>Bacteria</taxon>
        <taxon>Pseudomonadati</taxon>
        <taxon>Pseudomonadota</taxon>
        <taxon>Gammaproteobacteria</taxon>
        <taxon>Thiotrichales</taxon>
        <taxon>Piscirickettsiaceae</taxon>
        <taxon>Thiomicrorhabdus</taxon>
    </lineage>
</organism>
<dbReference type="OrthoDB" id="9793837at2"/>
<feature type="domain" description="DUF6671" evidence="1">
    <location>
        <begin position="71"/>
        <end position="290"/>
    </location>
</feature>
<keyword evidence="3" id="KW-1185">Reference proteome</keyword>
<gene>
    <name evidence="2" type="ORF">FE785_09725</name>
</gene>
<evidence type="ECO:0000313" key="2">
    <source>
        <dbReference type="EMBL" id="QCU90886.1"/>
    </source>
</evidence>
<accession>A0A4P9K8Y7</accession>
<sequence>MKDSVKGSLSLYANRQIVLPSKHQKAQALAKPFREVLGANLLEWDVDTDSLGTFCGEIERTGSMSDTAKRKCALAFDGTEVDYAIASEGSFGSHPLMGSMAINEEMLYFIDRTRNLHVIQKEVFYKTNYAMQKVSSIEALHRFADKALFPSHGLILRPSPRQSAGSIFKGIRALVDLEAAFFELQRFSGKKSVQVETDMRAHMNPTRMQNIAELGVVLANKLNSLCPDCQNPGWGRIKFNTGLPCSWCHTPTHEVKSVTYGCVKCDYQEEKPTEKGNGLADPGNCPYCNP</sequence>
<dbReference type="KEGG" id="thig:FE785_09725"/>
<proteinExistence type="predicted"/>
<dbReference type="RefSeq" id="WP_138565560.1">
    <property type="nucleotide sequence ID" value="NZ_CP040602.1"/>
</dbReference>
<reference evidence="2 3" key="1">
    <citation type="submission" date="2019-05" db="EMBL/GenBank/DDBJ databases">
        <title>Thiomicrorhabdus sediminis sp. nov, a novel sulfur-oxidizing bacterium isolated from coastal sediment.</title>
        <authorList>
            <person name="Liu X."/>
        </authorList>
    </citation>
    <scope>NUCLEOTIDE SEQUENCE [LARGE SCALE GENOMIC DNA]</scope>
    <source>
        <strain evidence="2 3">G1</strain>
    </source>
</reference>
<protein>
    <recommendedName>
        <fullName evidence="1">DUF6671 domain-containing protein</fullName>
    </recommendedName>
</protein>
<dbReference type="InterPro" id="IPR046612">
    <property type="entry name" value="DUF6671"/>
</dbReference>
<dbReference type="AlphaFoldDB" id="A0A4P9K8Y7"/>
<name>A0A4P9K8Y7_9GAMM</name>
<evidence type="ECO:0000313" key="3">
    <source>
        <dbReference type="Proteomes" id="UP000304864"/>
    </source>
</evidence>
<evidence type="ECO:0000259" key="1">
    <source>
        <dbReference type="Pfam" id="PF20376"/>
    </source>
</evidence>
<dbReference type="Pfam" id="PF20376">
    <property type="entry name" value="DUF6671"/>
    <property type="match status" value="1"/>
</dbReference>